<dbReference type="AlphaFoldDB" id="E2BBF7"/>
<proteinExistence type="inferred from homology"/>
<organism evidence="4">
    <name type="scientific">Harpegnathos saltator</name>
    <name type="common">Jerdon's jumping ant</name>
    <dbReference type="NCBI Taxonomy" id="610380"/>
    <lineage>
        <taxon>Eukaryota</taxon>
        <taxon>Metazoa</taxon>
        <taxon>Ecdysozoa</taxon>
        <taxon>Arthropoda</taxon>
        <taxon>Hexapoda</taxon>
        <taxon>Insecta</taxon>
        <taxon>Pterygota</taxon>
        <taxon>Neoptera</taxon>
        <taxon>Endopterygota</taxon>
        <taxon>Hymenoptera</taxon>
        <taxon>Apocrita</taxon>
        <taxon>Aculeata</taxon>
        <taxon>Formicoidea</taxon>
        <taxon>Formicidae</taxon>
        <taxon>Ponerinae</taxon>
        <taxon>Ponerini</taxon>
        <taxon>Harpegnathos</taxon>
    </lineage>
</organism>
<evidence type="ECO:0000313" key="4">
    <source>
        <dbReference type="Proteomes" id="UP000008237"/>
    </source>
</evidence>
<dbReference type="InterPro" id="IPR036291">
    <property type="entry name" value="NAD(P)-bd_dom_sf"/>
</dbReference>
<dbReference type="InParanoid" id="E2BBF7"/>
<dbReference type="SUPFAM" id="SSF51735">
    <property type="entry name" value="NAD(P)-binding Rossmann-fold domains"/>
    <property type="match status" value="1"/>
</dbReference>
<keyword evidence="2" id="KW-0560">Oxidoreductase</keyword>
<protein>
    <submittedName>
        <fullName evidence="3">Epidermal retinal dehydrogenase 2</fullName>
    </submittedName>
</protein>
<name>E2BBF7_HARSA</name>
<dbReference type="STRING" id="610380.E2BBF7"/>
<accession>E2BBF7</accession>
<comment type="similarity">
    <text evidence="1">Belongs to the short-chain dehydrogenases/reductases (SDR) family.</text>
</comment>
<dbReference type="Gene3D" id="3.40.50.720">
    <property type="entry name" value="NAD(P)-binding Rossmann-like Domain"/>
    <property type="match status" value="1"/>
</dbReference>
<dbReference type="OMA" id="CTITCID"/>
<gene>
    <name evidence="3" type="ORF">EAI_04856</name>
</gene>
<reference evidence="3 4" key="1">
    <citation type="journal article" date="2010" name="Science">
        <title>Genomic comparison of the ants Camponotus floridanus and Harpegnathos saltator.</title>
        <authorList>
            <person name="Bonasio R."/>
            <person name="Zhang G."/>
            <person name="Ye C."/>
            <person name="Mutti N.S."/>
            <person name="Fang X."/>
            <person name="Qin N."/>
            <person name="Donahue G."/>
            <person name="Yang P."/>
            <person name="Li Q."/>
            <person name="Li C."/>
            <person name="Zhang P."/>
            <person name="Huang Z."/>
            <person name="Berger S.L."/>
            <person name="Reinberg D."/>
            <person name="Wang J."/>
            <person name="Liebig J."/>
        </authorList>
    </citation>
    <scope>NUCLEOTIDE SEQUENCE [LARGE SCALE GENOMIC DNA]</scope>
    <source>
        <strain evidence="3 4">R22 G/1</strain>
    </source>
</reference>
<evidence type="ECO:0000313" key="3">
    <source>
        <dbReference type="EMBL" id="EFN86973.1"/>
    </source>
</evidence>
<dbReference type="PANTHER" id="PTHR24322">
    <property type="entry name" value="PKSB"/>
    <property type="match status" value="1"/>
</dbReference>
<dbReference type="OrthoDB" id="5840532at2759"/>
<dbReference type="GO" id="GO:0016616">
    <property type="term" value="F:oxidoreductase activity, acting on the CH-OH group of donors, NAD or NADP as acceptor"/>
    <property type="evidence" value="ECO:0007669"/>
    <property type="project" value="TreeGrafter"/>
</dbReference>
<sequence>ITGAGQGLGRELAIGYASLGATVVCWDINKEINEQTVDEIKKIGKSLVYGYRCDVSDKDEVFKTAEKVRKEVGDITVLINNAAVGPFRAFHDYNIDDISWVINVNFMAHYWASILREWSDKYLAYKRKTKILEKWRFISQHSLLLARYT</sequence>
<evidence type="ECO:0000256" key="2">
    <source>
        <dbReference type="ARBA" id="ARBA00023002"/>
    </source>
</evidence>
<keyword evidence="4" id="KW-1185">Reference proteome</keyword>
<dbReference type="Proteomes" id="UP000008237">
    <property type="component" value="Unassembled WGS sequence"/>
</dbReference>
<dbReference type="InterPro" id="IPR002347">
    <property type="entry name" value="SDR_fam"/>
</dbReference>
<dbReference type="EMBL" id="GL447041">
    <property type="protein sequence ID" value="EFN86973.1"/>
    <property type="molecule type" value="Genomic_DNA"/>
</dbReference>
<dbReference type="PANTHER" id="PTHR24322:SF736">
    <property type="entry name" value="RETINOL DEHYDROGENASE 10"/>
    <property type="match status" value="1"/>
</dbReference>
<dbReference type="GO" id="GO:0005811">
    <property type="term" value="C:lipid droplet"/>
    <property type="evidence" value="ECO:0007669"/>
    <property type="project" value="TreeGrafter"/>
</dbReference>
<evidence type="ECO:0000256" key="1">
    <source>
        <dbReference type="ARBA" id="ARBA00006484"/>
    </source>
</evidence>
<feature type="non-terminal residue" evidence="3">
    <location>
        <position position="1"/>
    </location>
</feature>
<dbReference type="Pfam" id="PF00106">
    <property type="entry name" value="adh_short"/>
    <property type="match status" value="1"/>
</dbReference>